<reference evidence="1 2" key="1">
    <citation type="submission" date="2018-07" db="EMBL/GenBank/DDBJ databases">
        <title>Genomic Encyclopedia of Type Strains, Phase IV (KMG-IV): sequencing the most valuable type-strain genomes for metagenomic binning, comparative biology and taxonomic classification.</title>
        <authorList>
            <person name="Goeker M."/>
        </authorList>
    </citation>
    <scope>NUCLEOTIDE SEQUENCE [LARGE SCALE GENOMIC DNA]</scope>
    <source>
        <strain evidence="1 2">DSM 44290</strain>
    </source>
</reference>
<evidence type="ECO:0000313" key="2">
    <source>
        <dbReference type="Proteomes" id="UP000254869"/>
    </source>
</evidence>
<comment type="caution">
    <text evidence="1">The sequence shown here is derived from an EMBL/GenBank/DDBJ whole genome shotgun (WGS) entry which is preliminary data.</text>
</comment>
<dbReference type="STRING" id="1210086.GCA_001613105_03098"/>
<gene>
    <name evidence="1" type="ORF">DFR76_105229</name>
</gene>
<dbReference type="EMBL" id="QQBC01000005">
    <property type="protein sequence ID" value="RDI65911.1"/>
    <property type="molecule type" value="Genomic_DNA"/>
</dbReference>
<name>A0A370I727_9NOCA</name>
<dbReference type="Proteomes" id="UP000254869">
    <property type="component" value="Unassembled WGS sequence"/>
</dbReference>
<proteinExistence type="predicted"/>
<keyword evidence="2" id="KW-1185">Reference proteome</keyword>
<protein>
    <submittedName>
        <fullName evidence="1">Uncharacterized protein</fullName>
    </submittedName>
</protein>
<organism evidence="1 2">
    <name type="scientific">Nocardia pseudobrasiliensis</name>
    <dbReference type="NCBI Taxonomy" id="45979"/>
    <lineage>
        <taxon>Bacteria</taxon>
        <taxon>Bacillati</taxon>
        <taxon>Actinomycetota</taxon>
        <taxon>Actinomycetes</taxon>
        <taxon>Mycobacteriales</taxon>
        <taxon>Nocardiaceae</taxon>
        <taxon>Nocardia</taxon>
    </lineage>
</organism>
<evidence type="ECO:0000313" key="1">
    <source>
        <dbReference type="EMBL" id="RDI65911.1"/>
    </source>
</evidence>
<dbReference type="RefSeq" id="WP_067998146.1">
    <property type="nucleotide sequence ID" value="NZ_QQBC01000005.1"/>
</dbReference>
<dbReference type="AlphaFoldDB" id="A0A370I727"/>
<accession>A0A370I727</accession>
<sequence>MRKPDELADADLDVVHVHQAYLGREHRIGLDILLDGKPATADPRRTISIFCMPSSEICTPTAS</sequence>